<evidence type="ECO:0000313" key="2">
    <source>
        <dbReference type="EMBL" id="SDN61903.1"/>
    </source>
</evidence>
<dbReference type="RefSeq" id="WP_092340662.1">
    <property type="nucleotide sequence ID" value="NZ_FNIB01000006.1"/>
</dbReference>
<reference evidence="2 4" key="1">
    <citation type="submission" date="2016-10" db="EMBL/GenBank/DDBJ databases">
        <authorList>
            <person name="Varghese N."/>
            <person name="Submissions S."/>
        </authorList>
    </citation>
    <scope>NUCLEOTIDE SEQUENCE [LARGE SCALE GENOMIC DNA]</scope>
    <source>
        <strain evidence="2 4">CGMCC 1.11215</strain>
    </source>
</reference>
<accession>A0A4R8VGH5</accession>
<dbReference type="STRING" id="1424659.SAMN05216368_106153"/>
<keyword evidence="5" id="KW-1185">Reference proteome</keyword>
<evidence type="ECO:0000259" key="1">
    <source>
        <dbReference type="Pfam" id="PF20376"/>
    </source>
</evidence>
<evidence type="ECO:0000313" key="4">
    <source>
        <dbReference type="Proteomes" id="UP000199639"/>
    </source>
</evidence>
<dbReference type="Proteomes" id="UP000199639">
    <property type="component" value="Unassembled WGS sequence"/>
</dbReference>
<organism evidence="2 4">
    <name type="scientific">Cryobacterium flavum</name>
    <dbReference type="NCBI Taxonomy" id="1424659"/>
    <lineage>
        <taxon>Bacteria</taxon>
        <taxon>Bacillati</taxon>
        <taxon>Actinomycetota</taxon>
        <taxon>Actinomycetes</taxon>
        <taxon>Micrococcales</taxon>
        <taxon>Microbacteriaceae</taxon>
        <taxon>Cryobacterium</taxon>
    </lineage>
</organism>
<reference evidence="3 5" key="2">
    <citation type="submission" date="2019-03" db="EMBL/GenBank/DDBJ databases">
        <title>Genomics of glacier-inhabiting Cryobacterium strains.</title>
        <authorList>
            <person name="Liu Q."/>
            <person name="Xin Y.-H."/>
        </authorList>
    </citation>
    <scope>NUCLEOTIDE SEQUENCE [LARGE SCALE GENOMIC DNA]</scope>
    <source>
        <strain evidence="3 5">Hh8</strain>
    </source>
</reference>
<name>A0A4R8VGH5_9MICO</name>
<proteinExistence type="predicted"/>
<dbReference type="AlphaFoldDB" id="A0A4R8VGH5"/>
<evidence type="ECO:0000313" key="5">
    <source>
        <dbReference type="Proteomes" id="UP000298252"/>
    </source>
</evidence>
<protein>
    <recommendedName>
        <fullName evidence="1">DUF6671 domain-containing protein</fullName>
    </recommendedName>
</protein>
<dbReference type="InterPro" id="IPR046612">
    <property type="entry name" value="DUF6671"/>
</dbReference>
<dbReference type="EMBL" id="SOFD01000005">
    <property type="protein sequence ID" value="TFB81656.1"/>
    <property type="molecule type" value="Genomic_DNA"/>
</dbReference>
<dbReference type="Proteomes" id="UP000298252">
    <property type="component" value="Unassembled WGS sequence"/>
</dbReference>
<feature type="domain" description="DUF6671" evidence="1">
    <location>
        <begin position="68"/>
        <end position="279"/>
    </location>
</feature>
<sequence length="279" mass="30132">MTLRPTHYKDRHITFATMHGKEHLARDAFRDVLGATVTAPEGLDTDQFGTFAGDIPRILTPRAAARVKARLGMQMASSTLGLASEGSFSATFGPVEHMEILLFIDDDLGLELIEGTRTTSPIPGGHTITAAPQARRYGEALGFPAQGVIVQSTKAALTTAHKNITDLDQLEQTVQAMLKNGSTVIVLPDYRAHHAPSRADTIRTLCAQMAQRLATECPTCQTPGFGQVDVEHGLPCSQCGSPTRVIAADIHACGKCDHRSRVSRDNTRADPTWCDYCNP</sequence>
<dbReference type="Pfam" id="PF20376">
    <property type="entry name" value="DUF6671"/>
    <property type="match status" value="1"/>
</dbReference>
<dbReference type="EMBL" id="FNIB01000006">
    <property type="protein sequence ID" value="SDN61903.1"/>
    <property type="molecule type" value="Genomic_DNA"/>
</dbReference>
<evidence type="ECO:0000313" key="3">
    <source>
        <dbReference type="EMBL" id="TFB81656.1"/>
    </source>
</evidence>
<gene>
    <name evidence="3" type="ORF">E3O21_02295</name>
    <name evidence="2" type="ORF">SAMN05216368_106153</name>
</gene>